<accession>A0A8X6VLC5</accession>
<keyword evidence="2" id="KW-1185">Reference proteome</keyword>
<proteinExistence type="predicted"/>
<sequence length="77" mass="9162">MQRQLSRFRRLKKQQHGAMSERVLKDMMVKFEKAEQLDVLPGTRTHDMPDMIRYPDHWATAAPFFLEENEKESTLPS</sequence>
<evidence type="ECO:0000313" key="1">
    <source>
        <dbReference type="EMBL" id="GFY17359.1"/>
    </source>
</evidence>
<gene>
    <name evidence="1" type="ORF">TNCV_657721</name>
</gene>
<organism evidence="1 2">
    <name type="scientific">Trichonephila clavipes</name>
    <name type="common">Golden silk orbweaver</name>
    <name type="synonym">Nephila clavipes</name>
    <dbReference type="NCBI Taxonomy" id="2585209"/>
    <lineage>
        <taxon>Eukaryota</taxon>
        <taxon>Metazoa</taxon>
        <taxon>Ecdysozoa</taxon>
        <taxon>Arthropoda</taxon>
        <taxon>Chelicerata</taxon>
        <taxon>Arachnida</taxon>
        <taxon>Araneae</taxon>
        <taxon>Araneomorphae</taxon>
        <taxon>Entelegynae</taxon>
        <taxon>Araneoidea</taxon>
        <taxon>Nephilidae</taxon>
        <taxon>Trichonephila</taxon>
    </lineage>
</organism>
<reference evidence="1" key="1">
    <citation type="submission" date="2020-08" db="EMBL/GenBank/DDBJ databases">
        <title>Multicomponent nature underlies the extraordinary mechanical properties of spider dragline silk.</title>
        <authorList>
            <person name="Kono N."/>
            <person name="Nakamura H."/>
            <person name="Mori M."/>
            <person name="Yoshida Y."/>
            <person name="Ohtoshi R."/>
            <person name="Malay A.D."/>
            <person name="Moran D.A.P."/>
            <person name="Tomita M."/>
            <person name="Numata K."/>
            <person name="Arakawa K."/>
        </authorList>
    </citation>
    <scope>NUCLEOTIDE SEQUENCE</scope>
</reference>
<protein>
    <submittedName>
        <fullName evidence="1">Uncharacterized protein</fullName>
    </submittedName>
</protein>
<name>A0A8X6VLC5_TRICX</name>
<dbReference type="EMBL" id="BMAU01021344">
    <property type="protein sequence ID" value="GFY17359.1"/>
    <property type="molecule type" value="Genomic_DNA"/>
</dbReference>
<comment type="caution">
    <text evidence="1">The sequence shown here is derived from an EMBL/GenBank/DDBJ whole genome shotgun (WGS) entry which is preliminary data.</text>
</comment>
<dbReference type="AlphaFoldDB" id="A0A8X6VLC5"/>
<evidence type="ECO:0000313" key="2">
    <source>
        <dbReference type="Proteomes" id="UP000887159"/>
    </source>
</evidence>
<dbReference type="Proteomes" id="UP000887159">
    <property type="component" value="Unassembled WGS sequence"/>
</dbReference>